<evidence type="ECO:0000259" key="4">
    <source>
        <dbReference type="PROSITE" id="PS50979"/>
    </source>
</evidence>
<dbReference type="InterPro" id="IPR049076">
    <property type="entry name" value="ACCA"/>
</dbReference>
<dbReference type="PROSITE" id="PS50989">
    <property type="entry name" value="COA_CT_CTER"/>
    <property type="match status" value="1"/>
</dbReference>
<reference evidence="7" key="1">
    <citation type="journal article" date="2014" name="Nat. Commun.">
        <title>The emerging biofuel crop Camelina sativa retains a highly undifferentiated hexaploid genome structure.</title>
        <authorList>
            <person name="Kagale S."/>
            <person name="Koh C."/>
            <person name="Nixon J."/>
            <person name="Bollina V."/>
            <person name="Clarke W.E."/>
            <person name="Tuteja R."/>
            <person name="Spillane C."/>
            <person name="Robinson S.J."/>
            <person name="Links M.G."/>
            <person name="Clarke C."/>
            <person name="Higgins E.E."/>
            <person name="Huebert T."/>
            <person name="Sharpe A.G."/>
            <person name="Parkin I.A."/>
        </authorList>
    </citation>
    <scope>NUCLEOTIDE SEQUENCE [LARGE SCALE GENOMIC DNA]</scope>
    <source>
        <strain evidence="7">cv. DH55</strain>
    </source>
</reference>
<evidence type="ECO:0000256" key="3">
    <source>
        <dbReference type="ARBA" id="ARBA00022840"/>
    </source>
</evidence>
<dbReference type="InterPro" id="IPR013537">
    <property type="entry name" value="AcCoA_COase_cen"/>
</dbReference>
<keyword evidence="1" id="KW-0436">Ligase</keyword>
<dbReference type="Pfam" id="PF02785">
    <property type="entry name" value="Biotin_carb_C"/>
    <property type="match status" value="1"/>
</dbReference>
<evidence type="ECO:0000313" key="8">
    <source>
        <dbReference type="RefSeq" id="XP_019091108.1"/>
    </source>
</evidence>
<evidence type="ECO:0000256" key="1">
    <source>
        <dbReference type="ARBA" id="ARBA00022598"/>
    </source>
</evidence>
<accession>A0ABM1QWH0</accession>
<proteinExistence type="predicted"/>
<feature type="domain" description="Biotin carboxylation" evidence="4">
    <location>
        <begin position="1"/>
        <end position="163"/>
    </location>
</feature>
<keyword evidence="2" id="KW-0547">Nucleotide-binding</keyword>
<dbReference type="Proteomes" id="UP000694864">
    <property type="component" value="Chromosome 14"/>
</dbReference>
<dbReference type="PANTHER" id="PTHR45728">
    <property type="entry name" value="ACETYL-COA CARBOXYLASE, ISOFORM A"/>
    <property type="match status" value="1"/>
</dbReference>
<evidence type="ECO:0000259" key="5">
    <source>
        <dbReference type="PROSITE" id="PS50980"/>
    </source>
</evidence>
<keyword evidence="3" id="KW-0067">ATP-binding</keyword>
<dbReference type="InterPro" id="IPR005482">
    <property type="entry name" value="Biotin_COase_C"/>
</dbReference>
<name>A0ABM1QWH0_CAMSA</name>
<sequence length="1699" mass="190713">MGIPLWQIPEIRRFYGIEHGGGYDSWRKTSVVAPPFDFDKAESIRPKGHCVAVRVTSEDPDDGFKPTSGRVQELSFKSKPNVWAYFSVKSGGGIHEFSDSQFGHVFAFGESRALAIANMVLGLKEIQIRGEIRTNVDYTIDLLHAADYRENKIHTGWLDSRIAMRVRAERPPWYLSVVGGALYKASATSAAVVSDYVGYLEKGQIPPKHISLVHSQVSLNIEGSKYTIDVVRGGSGTYRLRMNKSEVVAEIHTLRDGGLLMQLDGKSHVIYAEEEAAGTRLLIDGRTCLLQNDHDPSKLMAETPCKLLRYLRCAATLNAARMILAGYEHKVDEVVQDLLNCLDSPELPFLQWQECFAVLATRLPKDLRNMLESKYREFESISRNSLTADFPAKPLKGILEAHLCSCDDKERGALERLIEPLMSLAKSYEGGRESHARVIVHSLFEEYLSVEELFNDNMLADVIERMRQQYKKDLLKIVDIVLSHQGIKNKNKLVLRLMEQLVYPNPAAYRDKLIRFSTLNHTNYSEPYVVKESVRMQWHRSGLIASWEFLEEHMERKNFGLDDQETSEKGILEKRSKRKWGAMVIIKSLQFLPSIISAALRETNHNDYETAGAPLSGNMMHIAIVGINNQMSLLQDSGDEDQAQERVNKLAKILKEEEVSSSLCSAGVGVISCIIQRDEGRTPMRHSFHWSMDKQYYVEEPLLRHLEPPLSIYLELDKLKGYSDIQYTPSRDRQWHLYAVTDKPVPIKRMFLRSLVRQATMNDGFMLQQGQDKQLSQTLFSMPYTSKCVLRSLMDAMEELELNAHNASMKPDHAHMFLCILREQQIDDLVPYPRRVEVNAEDEETTVEMILEEAARDIHRSVGVRMYRLGVCEWEVRLWLVSSGLASGAWRVVVANVTGRTCTVHIYREVETTGRNSLVYHSITKKGPLHGTPINDQYKPLGYLDRQRLAARRSNTTYCYDFPLAFGTALELLWASQYPGVKKPYKDTLINVKELVFSSPEGSSGTSLNQVERPPGLNDFGMVAWCLDMSTPEFPMGRKLLVIANDVTFKAGSFGPREDAFFLAVTELACAKKLPLIYLAANSGARLGVAEEVKACFKVGWSDEISPENGFQYIYLSPEDYERIGSSVIAHEMKLTSGETRWVIDTIVGKEDGIGVENLTGSGAIAGAYSRAYNETFTLTFVSGRTVGIGAYLARLGMRCIQRLDQPIILTGFSTLNKLLGREVYSSHMQLGGPKIMGTNGVVHLTVSDDLEGVSAILNWLSYIPAYVGGPLPVLAPVDSPERTVEYVPENSCDPRAAIAGINDNTGKWLGGIFDKNSFIETLEGWARTVVTGRAKLGGIPVGVVAVETQTVMQIIPADPGQLDSHERVVPQAGQVWFPDSAAKTAQALMDFNREELPLFILANWRGFSGGQRDLFEGILQAGSTIVENLRTYRQPVFVYIPMMGELRGGAWVVVDSQINSDYVEMYADETARGNVLEPEGTIEIKFRTKELLECMGRLDQKLISLKAKLQDAKQSEAYASIELLQQQIKAREKQLLPVYIQIATKFAELHDTSMRMAAKGVIKSVVEWSGSRSFFYKKLNRRIAESSLVKNVREASGDNLPYKSAMGLIQDWFCNSDIAKGKEDAWTDDQAFFTWKDNVSNYELKLSELRAQKLLNQLADIGNSSDLQALPQGLANLLNKVEPSKREELVDALRKVLG</sequence>
<dbReference type="InterPro" id="IPR011762">
    <property type="entry name" value="COA_CT_N"/>
</dbReference>
<dbReference type="Gene3D" id="3.90.226.10">
    <property type="entry name" value="2-enoyl-CoA Hydratase, Chain A, domain 1"/>
    <property type="match status" value="2"/>
</dbReference>
<dbReference type="PROSITE" id="PS50979">
    <property type="entry name" value="BC"/>
    <property type="match status" value="1"/>
</dbReference>
<dbReference type="InterPro" id="IPR011764">
    <property type="entry name" value="Biotin_carboxylation_dom"/>
</dbReference>
<dbReference type="InterPro" id="IPR049074">
    <property type="entry name" value="ACCA_BT"/>
</dbReference>
<evidence type="ECO:0000259" key="6">
    <source>
        <dbReference type="PROSITE" id="PS50989"/>
    </source>
</evidence>
<feature type="domain" description="CoA carboxyltransferase C-terminal" evidence="6">
    <location>
        <begin position="1277"/>
        <end position="1595"/>
    </location>
</feature>
<dbReference type="InterPro" id="IPR011054">
    <property type="entry name" value="Rudment_hybrid_motif"/>
</dbReference>
<dbReference type="Pfam" id="PF08326">
    <property type="entry name" value="ACC_central"/>
    <property type="match status" value="2"/>
</dbReference>
<dbReference type="InterPro" id="IPR011763">
    <property type="entry name" value="COA_CT_C"/>
</dbReference>
<dbReference type="Pfam" id="PF21385">
    <property type="entry name" value="ACCA_BT"/>
    <property type="match status" value="1"/>
</dbReference>
<evidence type="ECO:0000256" key="2">
    <source>
        <dbReference type="ARBA" id="ARBA00022741"/>
    </source>
</evidence>
<dbReference type="PANTHER" id="PTHR45728:SF3">
    <property type="entry name" value="ACETYL-COA CARBOXYLASE"/>
    <property type="match status" value="1"/>
</dbReference>
<dbReference type="PROSITE" id="PS50980">
    <property type="entry name" value="COA_CT_NTER"/>
    <property type="match status" value="1"/>
</dbReference>
<dbReference type="RefSeq" id="XP_019091108.1">
    <property type="nucleotide sequence ID" value="XM_019235563.1"/>
</dbReference>
<dbReference type="SUPFAM" id="SSF52096">
    <property type="entry name" value="ClpP/crotonase"/>
    <property type="match status" value="2"/>
</dbReference>
<dbReference type="SMART" id="SM00878">
    <property type="entry name" value="Biotin_carb_C"/>
    <property type="match status" value="1"/>
</dbReference>
<dbReference type="Gene3D" id="2.40.460.10">
    <property type="entry name" value="Biotin dependent carboxylase carboxyltransferase"/>
    <property type="match status" value="1"/>
</dbReference>
<feature type="domain" description="CoA carboxyltransferase N-terminal" evidence="5">
    <location>
        <begin position="937"/>
        <end position="1276"/>
    </location>
</feature>
<reference evidence="8" key="2">
    <citation type="submission" date="2025-08" db="UniProtKB">
        <authorList>
            <consortium name="RefSeq"/>
        </authorList>
    </citation>
    <scope>IDENTIFICATION</scope>
    <source>
        <tissue evidence="8">Leaf</tissue>
    </source>
</reference>
<dbReference type="Pfam" id="PF01039">
    <property type="entry name" value="Carboxyl_trans"/>
    <property type="match status" value="1"/>
</dbReference>
<gene>
    <name evidence="8" type="primary">LOC104743830</name>
</gene>
<evidence type="ECO:0000313" key="7">
    <source>
        <dbReference type="Proteomes" id="UP000694864"/>
    </source>
</evidence>
<dbReference type="InterPro" id="IPR029045">
    <property type="entry name" value="ClpP/crotonase-like_dom_sf"/>
</dbReference>
<dbReference type="SUPFAM" id="SSF51246">
    <property type="entry name" value="Rudiment single hybrid motif"/>
    <property type="match status" value="1"/>
</dbReference>
<keyword evidence="7" id="KW-1185">Reference proteome</keyword>
<dbReference type="Gene3D" id="3.30.470.20">
    <property type="entry name" value="ATP-grasp fold, B domain"/>
    <property type="match status" value="1"/>
</dbReference>
<dbReference type="GeneID" id="104743830"/>
<organism evidence="7 8">
    <name type="scientific">Camelina sativa</name>
    <name type="common">False flax</name>
    <name type="synonym">Myagrum sativum</name>
    <dbReference type="NCBI Taxonomy" id="90675"/>
    <lineage>
        <taxon>Eukaryota</taxon>
        <taxon>Viridiplantae</taxon>
        <taxon>Streptophyta</taxon>
        <taxon>Embryophyta</taxon>
        <taxon>Tracheophyta</taxon>
        <taxon>Spermatophyta</taxon>
        <taxon>Magnoliopsida</taxon>
        <taxon>eudicotyledons</taxon>
        <taxon>Gunneridae</taxon>
        <taxon>Pentapetalae</taxon>
        <taxon>rosids</taxon>
        <taxon>malvids</taxon>
        <taxon>Brassicales</taxon>
        <taxon>Brassicaceae</taxon>
        <taxon>Camelineae</taxon>
        <taxon>Camelina</taxon>
    </lineage>
</organism>
<protein>
    <submittedName>
        <fullName evidence="8">Acetyl-CoA carboxylase 1-like</fullName>
    </submittedName>
</protein>
<dbReference type="InterPro" id="IPR034733">
    <property type="entry name" value="AcCoA_carboxyl_beta"/>
</dbReference>